<feature type="region of interest" description="Disordered" evidence="1">
    <location>
        <begin position="1"/>
        <end position="34"/>
    </location>
</feature>
<feature type="region of interest" description="Disordered" evidence="1">
    <location>
        <begin position="48"/>
        <end position="142"/>
    </location>
</feature>
<dbReference type="AlphaFoldDB" id="V6JIK7"/>
<organism evidence="2 3">
    <name type="scientific">Streptomyces roseochromogenus subsp. oscitans DS 12.976</name>
    <dbReference type="NCBI Taxonomy" id="1352936"/>
    <lineage>
        <taxon>Bacteria</taxon>
        <taxon>Bacillati</taxon>
        <taxon>Actinomycetota</taxon>
        <taxon>Actinomycetes</taxon>
        <taxon>Kitasatosporales</taxon>
        <taxon>Streptomycetaceae</taxon>
        <taxon>Streptomyces</taxon>
    </lineage>
</organism>
<proteinExistence type="predicted"/>
<dbReference type="PATRIC" id="fig|1352936.5.peg.8611"/>
<dbReference type="HOGENOM" id="CLU_1814778_0_0_11"/>
<evidence type="ECO:0000256" key="1">
    <source>
        <dbReference type="SAM" id="MobiDB-lite"/>
    </source>
</evidence>
<dbReference type="EMBL" id="AWQX01000373">
    <property type="protein sequence ID" value="EST19665.1"/>
    <property type="molecule type" value="Genomic_DNA"/>
</dbReference>
<keyword evidence="3" id="KW-1185">Reference proteome</keyword>
<evidence type="ECO:0000313" key="3">
    <source>
        <dbReference type="Proteomes" id="UP000017984"/>
    </source>
</evidence>
<evidence type="ECO:0000313" key="2">
    <source>
        <dbReference type="EMBL" id="EST19665.1"/>
    </source>
</evidence>
<comment type="caution">
    <text evidence="2">The sequence shown here is derived from an EMBL/GenBank/DDBJ whole genome shotgun (WGS) entry which is preliminary data.</text>
</comment>
<gene>
    <name evidence="2" type="ORF">M878_41585</name>
</gene>
<dbReference type="Proteomes" id="UP000017984">
    <property type="component" value="Chromosome"/>
</dbReference>
<protein>
    <submittedName>
        <fullName evidence="2">Uncharacterized protein</fullName>
    </submittedName>
</protein>
<accession>V6JIK7</accession>
<sequence length="142" mass="14523">MLPADQNEPTVPGLRQQPCGGAPAGPLGRDDGGQRVVLGQAVGEHGVDAVQPLGYPDPAQGHGRVDDAVSPPVEGSATAASSLAGSPPESTVTTRWPPSQVVSTAPRSSRPAGERDEAISPVTSPITDVRRRRRPRATGAGR</sequence>
<feature type="compositionally biased region" description="Low complexity" evidence="1">
    <location>
        <begin position="75"/>
        <end position="86"/>
    </location>
</feature>
<reference evidence="2 3" key="1">
    <citation type="journal article" date="2014" name="Genome Announc.">
        <title>Draft Genome Sequence of Streptomyces roseochromogenes subsp. oscitans DS 12.976, Producer of the Aminocoumarin Antibiotic Clorobiocin.</title>
        <authorList>
            <person name="Ruckert C."/>
            <person name="Kalinowski J."/>
            <person name="Heide L."/>
            <person name="Apel A.K."/>
        </authorList>
    </citation>
    <scope>NUCLEOTIDE SEQUENCE [LARGE SCALE GENOMIC DNA]</scope>
    <source>
        <strain evidence="2 3">DS 12.976</strain>
    </source>
</reference>
<dbReference type="STRING" id="1352936.M878_41585"/>
<name>V6JIK7_STRRC</name>
<feature type="compositionally biased region" description="Polar residues" evidence="1">
    <location>
        <begin position="88"/>
        <end position="107"/>
    </location>
</feature>